<evidence type="ECO:0000313" key="2">
    <source>
        <dbReference type="Proteomes" id="UP000789702"/>
    </source>
</evidence>
<evidence type="ECO:0000313" key="1">
    <source>
        <dbReference type="EMBL" id="CAG8731681.1"/>
    </source>
</evidence>
<feature type="non-terminal residue" evidence="1">
    <location>
        <position position="340"/>
    </location>
</feature>
<feature type="non-terminal residue" evidence="1">
    <location>
        <position position="1"/>
    </location>
</feature>
<reference evidence="1" key="1">
    <citation type="submission" date="2021-06" db="EMBL/GenBank/DDBJ databases">
        <authorList>
            <person name="Kallberg Y."/>
            <person name="Tangrot J."/>
            <person name="Rosling A."/>
        </authorList>
    </citation>
    <scope>NUCLEOTIDE SEQUENCE</scope>
    <source>
        <strain evidence="1">IL203A</strain>
    </source>
</reference>
<comment type="caution">
    <text evidence="1">The sequence shown here is derived from an EMBL/GenBank/DDBJ whole genome shotgun (WGS) entry which is preliminary data.</text>
</comment>
<organism evidence="1 2">
    <name type="scientific">Dentiscutata heterogama</name>
    <dbReference type="NCBI Taxonomy" id="1316150"/>
    <lineage>
        <taxon>Eukaryota</taxon>
        <taxon>Fungi</taxon>
        <taxon>Fungi incertae sedis</taxon>
        <taxon>Mucoromycota</taxon>
        <taxon>Glomeromycotina</taxon>
        <taxon>Glomeromycetes</taxon>
        <taxon>Diversisporales</taxon>
        <taxon>Gigasporaceae</taxon>
        <taxon>Dentiscutata</taxon>
    </lineage>
</organism>
<dbReference type="Proteomes" id="UP000789702">
    <property type="component" value="Unassembled WGS sequence"/>
</dbReference>
<accession>A0ACA9Q2X6</accession>
<keyword evidence="2" id="KW-1185">Reference proteome</keyword>
<proteinExistence type="predicted"/>
<gene>
    <name evidence="1" type="ORF">DHETER_LOCUS13477</name>
</gene>
<dbReference type="EMBL" id="CAJVPU010037078">
    <property type="protein sequence ID" value="CAG8731681.1"/>
    <property type="molecule type" value="Genomic_DNA"/>
</dbReference>
<sequence>IMVNANEWLNKTIPADKREQATTLYIYRKCQCNISFSTESPRFSTKPSGFGFEETSPGLGFGTTSVTTSPGLRFFGLPVTTSSGFGFGATPVTTSSVFGFGATSVATPSGFAKPVTTPSVFAKSVTTSSEFGFGATPVTTSSGFGFGATPVTTSSGFGFGLFGSAKTCPEPPAPRPKLFEPVTTPPEETERPTMEDSNNYCQSCNANDQDNYSRAPDYCFYNVILEGELDLNDFINLQILYIEGTEQDKKQQQKLTSLKIDKCINLIHVTVNNTTLGCLSLGIKPKLQSTNFLGNKQLIFRDNIFKNQVEKLSSLILNTTKNVSLNDLRLEIKKIEEENL</sequence>
<name>A0ACA9Q2X6_9GLOM</name>
<protein>
    <submittedName>
        <fullName evidence="1">12432_t:CDS:1</fullName>
    </submittedName>
</protein>